<dbReference type="Proteomes" id="UP000008323">
    <property type="component" value="Chromosome"/>
</dbReference>
<protein>
    <recommendedName>
        <fullName evidence="1">DUF2963 domain-containing protein</fullName>
    </recommendedName>
</protein>
<sequence>MCKFEFNPQTGKLTNQINYLSDGKTIKETIKYEYNSETGKLTKQTKFNNKDKKTEEINYKSDGKTIDYTKKFNPETGQEIQ</sequence>
<dbReference type="InterPro" id="IPR021348">
    <property type="entry name" value="DUF2963"/>
</dbReference>
<dbReference type="AlphaFoldDB" id="B1VB41"/>
<reference evidence="2 3" key="1">
    <citation type="journal article" date="2008" name="J. Bacteriol.">
        <title>Comparative genome analysis of 'Candidatus Phytoplasma australiense' (subgroup tuf-Australia I; rp-A) and 'Ca. Phytoplasma asteris' strains OY-M and AY-WB.</title>
        <authorList>
            <person name="Tran-Nguyen L.T."/>
            <person name="Kube M."/>
            <person name="Schneider B."/>
            <person name="Reinhardt R."/>
            <person name="Gibb K.S."/>
        </authorList>
    </citation>
    <scope>NUCLEOTIDE SEQUENCE [LARGE SCALE GENOMIC DNA]</scope>
</reference>
<feature type="domain" description="DUF2963" evidence="1">
    <location>
        <begin position="5"/>
        <end position="46"/>
    </location>
</feature>
<dbReference type="KEGG" id="pal:PA0830"/>
<organism evidence="2 3">
    <name type="scientific">Phytoplasma australiense</name>
    <dbReference type="NCBI Taxonomy" id="59748"/>
    <lineage>
        <taxon>Bacteria</taxon>
        <taxon>Bacillati</taxon>
        <taxon>Mycoplasmatota</taxon>
        <taxon>Mollicutes</taxon>
        <taxon>Acholeplasmatales</taxon>
        <taxon>Acholeplasmataceae</taxon>
        <taxon>Candidatus Phytoplasma</taxon>
        <taxon>16SrXII (Stolbur group)</taxon>
    </lineage>
</organism>
<dbReference type="Pfam" id="PF11178">
    <property type="entry name" value="DUF2963"/>
    <property type="match status" value="1"/>
</dbReference>
<accession>B1VB41</accession>
<dbReference type="EMBL" id="AM422018">
    <property type="protein sequence ID" value="CAM12164.1"/>
    <property type="molecule type" value="Genomic_DNA"/>
</dbReference>
<evidence type="ECO:0000313" key="2">
    <source>
        <dbReference type="EMBL" id="CAM12164.1"/>
    </source>
</evidence>
<evidence type="ECO:0000313" key="3">
    <source>
        <dbReference type="Proteomes" id="UP000008323"/>
    </source>
</evidence>
<proteinExistence type="predicted"/>
<name>B1VB41_PHYAS</name>
<gene>
    <name evidence="2" type="ordered locus">PA0830</name>
</gene>
<evidence type="ECO:0000259" key="1">
    <source>
        <dbReference type="Pfam" id="PF11178"/>
    </source>
</evidence>
<dbReference type="STRING" id="59748.PA0830"/>